<dbReference type="KEGG" id="bgz:XH91_30490"/>
<evidence type="ECO:0000256" key="2">
    <source>
        <dbReference type="SAM" id="Phobius"/>
    </source>
</evidence>
<proteinExistence type="predicted"/>
<dbReference type="AlphaFoldDB" id="A0AAE5X604"/>
<dbReference type="Proteomes" id="UP000288972">
    <property type="component" value="Chromosome"/>
</dbReference>
<keyword evidence="2" id="KW-1133">Transmembrane helix</keyword>
<keyword evidence="2" id="KW-0472">Membrane</keyword>
<gene>
    <name evidence="4" type="ORF">EAS56_08060</name>
    <name evidence="3" type="ORF">XH91_30490</name>
</gene>
<accession>A0AAE5X604</accession>
<feature type="transmembrane region" description="Helical" evidence="2">
    <location>
        <begin position="21"/>
        <end position="43"/>
    </location>
</feature>
<reference evidence="3 5" key="1">
    <citation type="submission" date="2018-06" db="EMBL/GenBank/DDBJ databases">
        <title>Comparative genomics of rhizobia nodulating Arachis hypogaea in China.</title>
        <authorList>
            <person name="Li Y."/>
        </authorList>
    </citation>
    <scope>NUCLEOTIDE SEQUENCE [LARGE SCALE GENOMIC DNA]</scope>
    <source>
        <strain evidence="3 5">CCBAU 51670</strain>
    </source>
</reference>
<keyword evidence="2" id="KW-0812">Transmembrane</keyword>
<evidence type="ECO:0000313" key="6">
    <source>
        <dbReference type="Proteomes" id="UP000290401"/>
    </source>
</evidence>
<dbReference type="RefSeq" id="WP_128954017.1">
    <property type="nucleotide sequence ID" value="NZ_CP030053.1"/>
</dbReference>
<organism evidence="3 5">
    <name type="scientific">Bradyrhizobium guangzhouense</name>
    <dbReference type="NCBI Taxonomy" id="1325095"/>
    <lineage>
        <taxon>Bacteria</taxon>
        <taxon>Pseudomonadati</taxon>
        <taxon>Pseudomonadota</taxon>
        <taxon>Alphaproteobacteria</taxon>
        <taxon>Hyphomicrobiales</taxon>
        <taxon>Nitrobacteraceae</taxon>
        <taxon>Bradyrhizobium</taxon>
    </lineage>
</organism>
<reference evidence="4 6" key="2">
    <citation type="submission" date="2018-10" db="EMBL/GenBank/DDBJ databases">
        <title>Bradyrhizobium sp. nov., effective nodules isolated from peanut in China.</title>
        <authorList>
            <person name="Li Y."/>
        </authorList>
    </citation>
    <scope>NUCLEOTIDE SEQUENCE [LARGE SCALE GENOMIC DNA]</scope>
    <source>
        <strain evidence="4 6">CCBAU 53426</strain>
    </source>
</reference>
<dbReference type="Proteomes" id="UP000290401">
    <property type="component" value="Unassembled WGS sequence"/>
</dbReference>
<evidence type="ECO:0000256" key="1">
    <source>
        <dbReference type="SAM" id="Coils"/>
    </source>
</evidence>
<feature type="coiled-coil region" evidence="1">
    <location>
        <begin position="119"/>
        <end position="146"/>
    </location>
</feature>
<sequence length="239" mass="26292">MGIGKLSGHADKAQSIAGWAFYGFNWLFPAAVMSITASALWYWNSFGLAGALFGGAALVLMLSASAALLGIAYSSFKGTLPVKQLDGKARFLAKLDGAEQMEEAFEKAKRVIIARRDEFEALRIRLLNQEISHDEAEREFETIREKPSGIMDALKDEWIEAAGLFAGEEGSRWVWALQNASEMGNYVPNRGFVSMNHAMEIGAAEGKLKGLASLHEMAVPKFHDEQLQFLTKVREKFGA</sequence>
<feature type="transmembrane region" description="Helical" evidence="2">
    <location>
        <begin position="49"/>
        <end position="73"/>
    </location>
</feature>
<protein>
    <submittedName>
        <fullName evidence="3">Uncharacterized protein</fullName>
    </submittedName>
</protein>
<name>A0AAE5X604_9BRAD</name>
<evidence type="ECO:0000313" key="5">
    <source>
        <dbReference type="Proteomes" id="UP000288972"/>
    </source>
</evidence>
<keyword evidence="1" id="KW-0175">Coiled coil</keyword>
<dbReference type="EMBL" id="CP030053">
    <property type="protein sequence ID" value="QAU49263.1"/>
    <property type="molecule type" value="Genomic_DNA"/>
</dbReference>
<evidence type="ECO:0000313" key="3">
    <source>
        <dbReference type="EMBL" id="QAU49263.1"/>
    </source>
</evidence>
<evidence type="ECO:0000313" key="4">
    <source>
        <dbReference type="EMBL" id="RXH15960.1"/>
    </source>
</evidence>
<dbReference type="EMBL" id="RDQZ01000004">
    <property type="protein sequence ID" value="RXH15960.1"/>
    <property type="molecule type" value="Genomic_DNA"/>
</dbReference>
<keyword evidence="6" id="KW-1185">Reference proteome</keyword>